<reference evidence="2" key="1">
    <citation type="submission" date="2023-03" db="EMBL/GenBank/DDBJ databases">
        <title>Actinoallomurus iriomotensis NBRC 103684.</title>
        <authorList>
            <person name="Ichikawa N."/>
            <person name="Sato H."/>
            <person name="Tonouchi N."/>
        </authorList>
    </citation>
    <scope>NUCLEOTIDE SEQUENCE</scope>
    <source>
        <strain evidence="2">NBRC 103684</strain>
    </source>
</reference>
<name>A0A9W6S4E2_9ACTN</name>
<feature type="region of interest" description="Disordered" evidence="1">
    <location>
        <begin position="53"/>
        <end position="77"/>
    </location>
</feature>
<sequence length="92" mass="9339">MALLVFGERPVDDGEARVLALALPVGMTGGVPPEPLDLLDGEQHAAVRGAGLDLTGRGESCPEPRADTDAAADPLGGDLVAGDAVRAERVQL</sequence>
<dbReference type="EMBL" id="BSTK01000007">
    <property type="protein sequence ID" value="GLY86953.1"/>
    <property type="molecule type" value="Genomic_DNA"/>
</dbReference>
<keyword evidence="3" id="KW-1185">Reference proteome</keyword>
<dbReference type="AlphaFoldDB" id="A0A9W6S4E2"/>
<dbReference type="Proteomes" id="UP001165074">
    <property type="component" value="Unassembled WGS sequence"/>
</dbReference>
<evidence type="ECO:0000256" key="1">
    <source>
        <dbReference type="SAM" id="MobiDB-lite"/>
    </source>
</evidence>
<evidence type="ECO:0000313" key="3">
    <source>
        <dbReference type="Proteomes" id="UP001165074"/>
    </source>
</evidence>
<protein>
    <submittedName>
        <fullName evidence="2">Uncharacterized protein</fullName>
    </submittedName>
</protein>
<proteinExistence type="predicted"/>
<organism evidence="2 3">
    <name type="scientific">Actinoallomurus iriomotensis</name>
    <dbReference type="NCBI Taxonomy" id="478107"/>
    <lineage>
        <taxon>Bacteria</taxon>
        <taxon>Bacillati</taxon>
        <taxon>Actinomycetota</taxon>
        <taxon>Actinomycetes</taxon>
        <taxon>Streptosporangiales</taxon>
        <taxon>Thermomonosporaceae</taxon>
        <taxon>Actinoallomurus</taxon>
    </lineage>
</organism>
<evidence type="ECO:0000313" key="2">
    <source>
        <dbReference type="EMBL" id="GLY86953.1"/>
    </source>
</evidence>
<gene>
    <name evidence="2" type="ORF">Airi02_048820</name>
</gene>
<comment type="caution">
    <text evidence="2">The sequence shown here is derived from an EMBL/GenBank/DDBJ whole genome shotgun (WGS) entry which is preliminary data.</text>
</comment>
<accession>A0A9W6S4E2</accession>